<dbReference type="PANTHER" id="PTHR30427:SF1">
    <property type="entry name" value="TRANSCRIPTIONAL ACTIVATOR PROTEIN LYSR"/>
    <property type="match status" value="1"/>
</dbReference>
<dbReference type="RefSeq" id="WP_116558682.1">
    <property type="nucleotide sequence ID" value="NZ_QDKM01000004.1"/>
</dbReference>
<reference evidence="6 7" key="1">
    <citation type="submission" date="2018-04" db="EMBL/GenBank/DDBJ databases">
        <title>Pararhodobacter oceanense sp. nov., isolated from marine intertidal sediment.</title>
        <authorList>
            <person name="Wang X.-L."/>
            <person name="Du Z.-J."/>
        </authorList>
    </citation>
    <scope>NUCLEOTIDE SEQUENCE [LARGE SCALE GENOMIC DNA]</scope>
    <source>
        <strain evidence="6 7">AM505</strain>
    </source>
</reference>
<dbReference type="OrthoDB" id="8479870at2"/>
<organism evidence="6 7">
    <name type="scientific">Pararhodobacter oceanensis</name>
    <dbReference type="NCBI Taxonomy" id="2172121"/>
    <lineage>
        <taxon>Bacteria</taxon>
        <taxon>Pseudomonadati</taxon>
        <taxon>Pseudomonadota</taxon>
        <taxon>Alphaproteobacteria</taxon>
        <taxon>Rhodobacterales</taxon>
        <taxon>Paracoccaceae</taxon>
        <taxon>Pararhodobacter</taxon>
    </lineage>
</organism>
<dbReference type="SUPFAM" id="SSF53850">
    <property type="entry name" value="Periplasmic binding protein-like II"/>
    <property type="match status" value="1"/>
</dbReference>
<dbReference type="Gene3D" id="3.40.190.10">
    <property type="entry name" value="Periplasmic binding protein-like II"/>
    <property type="match status" value="2"/>
</dbReference>
<evidence type="ECO:0000256" key="1">
    <source>
        <dbReference type="ARBA" id="ARBA00009437"/>
    </source>
</evidence>
<evidence type="ECO:0000256" key="4">
    <source>
        <dbReference type="ARBA" id="ARBA00023163"/>
    </source>
</evidence>
<evidence type="ECO:0000313" key="6">
    <source>
        <dbReference type="EMBL" id="PVH28837.1"/>
    </source>
</evidence>
<dbReference type="PROSITE" id="PS50931">
    <property type="entry name" value="HTH_LYSR"/>
    <property type="match status" value="1"/>
</dbReference>
<comment type="caution">
    <text evidence="6">The sequence shown here is derived from an EMBL/GenBank/DDBJ whole genome shotgun (WGS) entry which is preliminary data.</text>
</comment>
<evidence type="ECO:0000313" key="7">
    <source>
        <dbReference type="Proteomes" id="UP000245911"/>
    </source>
</evidence>
<evidence type="ECO:0000259" key="5">
    <source>
        <dbReference type="PROSITE" id="PS50931"/>
    </source>
</evidence>
<comment type="similarity">
    <text evidence="1">Belongs to the LysR transcriptional regulatory family.</text>
</comment>
<evidence type="ECO:0000256" key="2">
    <source>
        <dbReference type="ARBA" id="ARBA00023015"/>
    </source>
</evidence>
<feature type="domain" description="HTH lysR-type" evidence="5">
    <location>
        <begin position="10"/>
        <end position="67"/>
    </location>
</feature>
<dbReference type="AlphaFoldDB" id="A0A2T8HTR1"/>
<dbReference type="Gene3D" id="1.10.10.10">
    <property type="entry name" value="Winged helix-like DNA-binding domain superfamily/Winged helix DNA-binding domain"/>
    <property type="match status" value="1"/>
</dbReference>
<dbReference type="InterPro" id="IPR000847">
    <property type="entry name" value="LysR_HTH_N"/>
</dbReference>
<dbReference type="GO" id="GO:0003700">
    <property type="term" value="F:DNA-binding transcription factor activity"/>
    <property type="evidence" value="ECO:0007669"/>
    <property type="project" value="InterPro"/>
</dbReference>
<keyword evidence="7" id="KW-1185">Reference proteome</keyword>
<keyword evidence="3" id="KW-0238">DNA-binding</keyword>
<name>A0A2T8HTR1_9RHOB</name>
<dbReference type="GO" id="GO:0043565">
    <property type="term" value="F:sequence-specific DNA binding"/>
    <property type="evidence" value="ECO:0007669"/>
    <property type="project" value="TreeGrafter"/>
</dbReference>
<dbReference type="PANTHER" id="PTHR30427">
    <property type="entry name" value="TRANSCRIPTIONAL ACTIVATOR PROTEIN LYSR"/>
    <property type="match status" value="1"/>
</dbReference>
<keyword evidence="2" id="KW-0805">Transcription regulation</keyword>
<dbReference type="Proteomes" id="UP000245911">
    <property type="component" value="Unassembled WGS sequence"/>
</dbReference>
<dbReference type="GO" id="GO:0010628">
    <property type="term" value="P:positive regulation of gene expression"/>
    <property type="evidence" value="ECO:0007669"/>
    <property type="project" value="TreeGrafter"/>
</dbReference>
<dbReference type="PRINTS" id="PR00039">
    <property type="entry name" value="HTHLYSR"/>
</dbReference>
<dbReference type="InterPro" id="IPR005119">
    <property type="entry name" value="LysR_subst-bd"/>
</dbReference>
<dbReference type="Pfam" id="PF00126">
    <property type="entry name" value="HTH_1"/>
    <property type="match status" value="1"/>
</dbReference>
<dbReference type="GO" id="GO:0009089">
    <property type="term" value="P:lysine biosynthetic process via diaminopimelate"/>
    <property type="evidence" value="ECO:0007669"/>
    <property type="project" value="TreeGrafter"/>
</dbReference>
<gene>
    <name evidence="6" type="ORF">DDE20_11765</name>
</gene>
<proteinExistence type="inferred from homology"/>
<dbReference type="SUPFAM" id="SSF46785">
    <property type="entry name" value="Winged helix' DNA-binding domain"/>
    <property type="match status" value="1"/>
</dbReference>
<protein>
    <recommendedName>
        <fullName evidence="5">HTH lysR-type domain-containing protein</fullName>
    </recommendedName>
</protein>
<dbReference type="InterPro" id="IPR036388">
    <property type="entry name" value="WH-like_DNA-bd_sf"/>
</dbReference>
<dbReference type="InterPro" id="IPR036390">
    <property type="entry name" value="WH_DNA-bd_sf"/>
</dbReference>
<accession>A0A2T8HTR1</accession>
<dbReference type="EMBL" id="QDKM01000004">
    <property type="protein sequence ID" value="PVH28837.1"/>
    <property type="molecule type" value="Genomic_DNA"/>
</dbReference>
<evidence type="ECO:0000256" key="3">
    <source>
        <dbReference type="ARBA" id="ARBA00023125"/>
    </source>
</evidence>
<keyword evidence="4" id="KW-0804">Transcription</keyword>
<sequence length="313" mass="34392">MDQPSRSDTISPRQVEAFKAVVEAASVTAAANLMHISQPSVSRLLRSLEDSIGFALFERRKGRLVATAEAMLFYDEIQKYFHTMQRLAHTANDIRTLAHGQLRLGSFIALAISITPRVLRRFNQAHPQIHVSCKTSQSRQIVDLVTARFADLGIVDPSAVTSAVRVEREWQFRCVCALPVGHPLARHKVITAEHLAGETVIGLQREFLTHHPSGAELYAALEPSLRITVHQSIAACAMVSEGTGVAIVDPFTARHYAPHGIIVRPLKATIPFDIRIISSPEAPLSVAAQEFLSLFDAEIEAAQQADPTIARYV</sequence>
<dbReference type="Pfam" id="PF03466">
    <property type="entry name" value="LysR_substrate"/>
    <property type="match status" value="1"/>
</dbReference>